<evidence type="ECO:0000259" key="2">
    <source>
        <dbReference type="Pfam" id="PF02826"/>
    </source>
</evidence>
<comment type="caution">
    <text evidence="3">The sequence shown here is derived from an EMBL/GenBank/DDBJ whole genome shotgun (WGS) entry which is preliminary data.</text>
</comment>
<dbReference type="SUPFAM" id="SSF51735">
    <property type="entry name" value="NAD(P)-binding Rossmann-fold domains"/>
    <property type="match status" value="1"/>
</dbReference>
<evidence type="ECO:0000313" key="3">
    <source>
        <dbReference type="EMBL" id="GIN58633.1"/>
    </source>
</evidence>
<sequence>MERSFCSTYAPLEDILAKSNYISIHVAYTKDTYHLIGEREIGFMNERSYIINTARGAIIDEKALVRALKERKIGGAGLDVFEHEPQLEPELYGLKNVVLSPHLGSATVNTRTKMGKIAVENLLEVLEGRMPSNLVNREVFESIV</sequence>
<dbReference type="Gene3D" id="3.40.50.720">
    <property type="entry name" value="NAD(P)-binding Rossmann-like Domain"/>
    <property type="match status" value="2"/>
</dbReference>
<reference evidence="3 4" key="1">
    <citation type="submission" date="2021-03" db="EMBL/GenBank/DDBJ databases">
        <title>Antimicrobial resistance genes in bacteria isolated from Japanese honey, and their potential for conferring macrolide and lincosamide resistance in the American foulbrood pathogen Paenibacillus larvae.</title>
        <authorList>
            <person name="Okamoto M."/>
            <person name="Kumagai M."/>
            <person name="Kanamori H."/>
            <person name="Takamatsu D."/>
        </authorList>
    </citation>
    <scope>NUCLEOTIDE SEQUENCE [LARGE SCALE GENOMIC DNA]</scope>
    <source>
        <strain evidence="3 4">J8TS2</strain>
    </source>
</reference>
<dbReference type="InterPro" id="IPR050223">
    <property type="entry name" value="D-isomer_2-hydroxyacid_DH"/>
</dbReference>
<dbReference type="Pfam" id="PF02826">
    <property type="entry name" value="2-Hacid_dh_C"/>
    <property type="match status" value="1"/>
</dbReference>
<keyword evidence="4" id="KW-1185">Reference proteome</keyword>
<evidence type="ECO:0000256" key="1">
    <source>
        <dbReference type="ARBA" id="ARBA00023002"/>
    </source>
</evidence>
<evidence type="ECO:0000313" key="4">
    <source>
        <dbReference type="Proteomes" id="UP000679950"/>
    </source>
</evidence>
<organism evidence="3 4">
    <name type="scientific">Lederbergia ruris</name>
    <dbReference type="NCBI Taxonomy" id="217495"/>
    <lineage>
        <taxon>Bacteria</taxon>
        <taxon>Bacillati</taxon>
        <taxon>Bacillota</taxon>
        <taxon>Bacilli</taxon>
        <taxon>Bacillales</taxon>
        <taxon>Bacillaceae</taxon>
        <taxon>Lederbergia</taxon>
    </lineage>
</organism>
<dbReference type="Proteomes" id="UP000679950">
    <property type="component" value="Unassembled WGS sequence"/>
</dbReference>
<feature type="domain" description="D-isomer specific 2-hydroxyacid dehydrogenase NAD-binding" evidence="2">
    <location>
        <begin position="7"/>
        <end position="104"/>
    </location>
</feature>
<keyword evidence="1" id="KW-0560">Oxidoreductase</keyword>
<dbReference type="PANTHER" id="PTHR10996">
    <property type="entry name" value="2-HYDROXYACID DEHYDROGENASE-RELATED"/>
    <property type="match status" value="1"/>
</dbReference>
<dbReference type="EMBL" id="BORB01000027">
    <property type="protein sequence ID" value="GIN58633.1"/>
    <property type="molecule type" value="Genomic_DNA"/>
</dbReference>
<gene>
    <name evidence="3" type="ORF">J8TS2_29520</name>
</gene>
<dbReference type="PANTHER" id="PTHR10996:SF283">
    <property type="entry name" value="GLYOXYLATE_HYDROXYPYRUVATE REDUCTASE B"/>
    <property type="match status" value="1"/>
</dbReference>
<dbReference type="RefSeq" id="WP_212966782.1">
    <property type="nucleotide sequence ID" value="NZ_BORB01000027.1"/>
</dbReference>
<proteinExistence type="predicted"/>
<dbReference type="InterPro" id="IPR006140">
    <property type="entry name" value="D-isomer_DH_NAD-bd"/>
</dbReference>
<name>A0ABQ4KMK2_9BACI</name>
<dbReference type="InterPro" id="IPR036291">
    <property type="entry name" value="NAD(P)-bd_dom_sf"/>
</dbReference>
<accession>A0ABQ4KMK2</accession>
<protein>
    <recommendedName>
        <fullName evidence="2">D-isomer specific 2-hydroxyacid dehydrogenase NAD-binding domain-containing protein</fullName>
    </recommendedName>
</protein>